<dbReference type="EMBL" id="RWJN01000440">
    <property type="protein sequence ID" value="TCD61677.1"/>
    <property type="molecule type" value="Genomic_DNA"/>
</dbReference>
<keyword evidence="3" id="KW-1185">Reference proteome</keyword>
<dbReference type="OrthoDB" id="3263880at2759"/>
<comment type="caution">
    <text evidence="2">The sequence shown here is derived from an EMBL/GenBank/DDBJ whole genome shotgun (WGS) entry which is preliminary data.</text>
</comment>
<feature type="compositionally biased region" description="Low complexity" evidence="1">
    <location>
        <begin position="359"/>
        <end position="374"/>
    </location>
</feature>
<evidence type="ECO:0000313" key="2">
    <source>
        <dbReference type="EMBL" id="TCD61677.1"/>
    </source>
</evidence>
<proteinExistence type="predicted"/>
<organism evidence="2 3">
    <name type="scientific">Steccherinum ochraceum</name>
    <dbReference type="NCBI Taxonomy" id="92696"/>
    <lineage>
        <taxon>Eukaryota</taxon>
        <taxon>Fungi</taxon>
        <taxon>Dikarya</taxon>
        <taxon>Basidiomycota</taxon>
        <taxon>Agaricomycotina</taxon>
        <taxon>Agaricomycetes</taxon>
        <taxon>Polyporales</taxon>
        <taxon>Steccherinaceae</taxon>
        <taxon>Steccherinum</taxon>
    </lineage>
</organism>
<reference evidence="2 3" key="1">
    <citation type="submission" date="2018-11" db="EMBL/GenBank/DDBJ databases">
        <title>Genome assembly of Steccherinum ochraceum LE-BIN_3174, the white-rot fungus of the Steccherinaceae family (The Residual Polyporoid clade, Polyporales, Basidiomycota).</title>
        <authorList>
            <person name="Fedorova T.V."/>
            <person name="Glazunova O.A."/>
            <person name="Landesman E.O."/>
            <person name="Moiseenko K.V."/>
            <person name="Psurtseva N.V."/>
            <person name="Savinova O.S."/>
            <person name="Shakhova N.V."/>
            <person name="Tyazhelova T.V."/>
            <person name="Vasina D.V."/>
        </authorList>
    </citation>
    <scope>NUCLEOTIDE SEQUENCE [LARGE SCALE GENOMIC DNA]</scope>
    <source>
        <strain evidence="2 3">LE-BIN_3174</strain>
    </source>
</reference>
<feature type="region of interest" description="Disordered" evidence="1">
    <location>
        <begin position="306"/>
        <end position="374"/>
    </location>
</feature>
<sequence length="475" mass="52318">MPSTLSQDEYIDAVIRARIFWFGHVTDGITNGLRGGRLLLDDDDLASFQTYASARELLALPLQISSVCRQIHACLTGPKARRLNVVNSAAITNAWTTLDRCWRELDGLRWIETVEPEDINRFIHSWQVYIFECYNIIRENLKQRVAPHPPQTVDPSMDRATVDLRRLYDEAKIRCDRAVRNVVLIIQQNLGTDFFRYDACLVRDGCFFAAFVVANDPQGSKDDVDLCLAALSQMRWMFSKSDERISTIRMIWDSRVHNQSPNLSEQSLGDLVTTNYSDVRRHPNRTLSVPPLALIPPHDVAALSQSAPTTAYSEDGRWPVPPSGESKMLPGHGTMSSHISSPLTVQHHSPRYRHVSQPLGAPSVGSSLAASSSSLLAGPSSASMAFANADAGQQSYYLPSTAYGGYTGYDDGGDHAHSSSDSNHTSTPPAGHAARYHYFPEAVTGYSHPTVTEGSPGRTLHQSPSPDDVGAGSYY</sequence>
<feature type="region of interest" description="Disordered" evidence="1">
    <location>
        <begin position="447"/>
        <end position="475"/>
    </location>
</feature>
<gene>
    <name evidence="2" type="ORF">EIP91_008099</name>
</gene>
<accession>A0A4V6N716</accession>
<evidence type="ECO:0000256" key="1">
    <source>
        <dbReference type="SAM" id="MobiDB-lite"/>
    </source>
</evidence>
<protein>
    <submittedName>
        <fullName evidence="2">Uncharacterized protein</fullName>
    </submittedName>
</protein>
<dbReference type="AlphaFoldDB" id="A0A4V6N716"/>
<evidence type="ECO:0000313" key="3">
    <source>
        <dbReference type="Proteomes" id="UP000292702"/>
    </source>
</evidence>
<name>A0A4V6N716_9APHY</name>
<feature type="compositionally biased region" description="Polar residues" evidence="1">
    <location>
        <begin position="334"/>
        <end position="347"/>
    </location>
</feature>
<dbReference type="Proteomes" id="UP000292702">
    <property type="component" value="Unassembled WGS sequence"/>
</dbReference>
<dbReference type="STRING" id="92696.A0A4V6N716"/>